<feature type="compositionally biased region" description="Polar residues" evidence="1">
    <location>
        <begin position="52"/>
        <end position="74"/>
    </location>
</feature>
<feature type="region of interest" description="Disordered" evidence="1">
    <location>
        <begin position="251"/>
        <end position="294"/>
    </location>
</feature>
<keyword evidence="3" id="KW-1185">Reference proteome</keyword>
<feature type="compositionally biased region" description="Low complexity" evidence="1">
    <location>
        <begin position="112"/>
        <end position="123"/>
    </location>
</feature>
<feature type="compositionally biased region" description="Acidic residues" evidence="1">
    <location>
        <begin position="157"/>
        <end position="169"/>
    </location>
</feature>
<feature type="compositionally biased region" description="Polar residues" evidence="1">
    <location>
        <begin position="268"/>
        <end position="280"/>
    </location>
</feature>
<evidence type="ECO:0000313" key="2">
    <source>
        <dbReference type="EMBL" id="KAF1975720.1"/>
    </source>
</evidence>
<accession>A0A6A5VG86</accession>
<sequence>MASKPDESSAQAPMHSPGNAHDEMAANRHAVEQPSTPAIQEELPSHDESSDRMSSTPVRSSEQRPPSIQITSSPPVHESYELRYSPPNVSAVSSLLTSPATPSFIRPRHPRSSSPDADLSSSPIQEDRMQKPVTEEDDIDCSDSEVFQRGYSVNGEDNGDEAGEGDFEEGNALTYYGAPQPVWDVNDPNIDPESREYVLSARAYTLRLAAKEEAEKDDAEDVMNPPIEGGEGFVVPRVEGFTSVGEEELGRILSNGTGPDGAHDFSQDDGTASPWSSTHSLVRRASSPSGRPMSSFGSLNVMRAGSRAHVKFAADAAASDTPFAKTMKYFKKFTDKENTPSKSRRNASLPDEIAELAKAAQQEGIEDDKEMWDKYMEIDFAPDDPVMGDEIAGDLIMMGTPTRQGGRIANGHCSSTPLLHPKHQVASRGLEKEGTVYEVSIPGHYDDAFQLRFRSKSSFEHVASFIRQRGEDLEASPADIDYVVEEFLKSPSNFIVTDESPDAMGSELGSQDGKSVADSRGRNSIEAAELKGTPSAKGDSEYQDHEYGDAGDKQLILYQEDPVFVKVIGMLPQAMFWTVAQPIARYTNKAFDKTLGMLTGLSLNPDE</sequence>
<proteinExistence type="predicted"/>
<reference evidence="2" key="1">
    <citation type="journal article" date="2020" name="Stud. Mycol.">
        <title>101 Dothideomycetes genomes: a test case for predicting lifestyles and emergence of pathogens.</title>
        <authorList>
            <person name="Haridas S."/>
            <person name="Albert R."/>
            <person name="Binder M."/>
            <person name="Bloem J."/>
            <person name="Labutti K."/>
            <person name="Salamov A."/>
            <person name="Andreopoulos B."/>
            <person name="Baker S."/>
            <person name="Barry K."/>
            <person name="Bills G."/>
            <person name="Bluhm B."/>
            <person name="Cannon C."/>
            <person name="Castanera R."/>
            <person name="Culley D."/>
            <person name="Daum C."/>
            <person name="Ezra D."/>
            <person name="Gonzalez J."/>
            <person name="Henrissat B."/>
            <person name="Kuo A."/>
            <person name="Liang C."/>
            <person name="Lipzen A."/>
            <person name="Lutzoni F."/>
            <person name="Magnuson J."/>
            <person name="Mondo S."/>
            <person name="Nolan M."/>
            <person name="Ohm R."/>
            <person name="Pangilinan J."/>
            <person name="Park H.-J."/>
            <person name="Ramirez L."/>
            <person name="Alfaro M."/>
            <person name="Sun H."/>
            <person name="Tritt A."/>
            <person name="Yoshinaga Y."/>
            <person name="Zwiers L.-H."/>
            <person name="Turgeon B."/>
            <person name="Goodwin S."/>
            <person name="Spatafora J."/>
            <person name="Crous P."/>
            <person name="Grigoriev I."/>
        </authorList>
    </citation>
    <scope>NUCLEOTIDE SEQUENCE</scope>
    <source>
        <strain evidence="2">CBS 107.79</strain>
    </source>
</reference>
<feature type="region of interest" description="Disordered" evidence="1">
    <location>
        <begin position="526"/>
        <end position="545"/>
    </location>
</feature>
<name>A0A6A5VG86_9PLEO</name>
<dbReference type="EMBL" id="ML976669">
    <property type="protein sequence ID" value="KAF1975720.1"/>
    <property type="molecule type" value="Genomic_DNA"/>
</dbReference>
<feature type="compositionally biased region" description="Basic and acidic residues" evidence="1">
    <location>
        <begin position="125"/>
        <end position="134"/>
    </location>
</feature>
<dbReference type="Proteomes" id="UP000800036">
    <property type="component" value="Unassembled WGS sequence"/>
</dbReference>
<gene>
    <name evidence="2" type="ORF">BU23DRAFT_552217</name>
</gene>
<protein>
    <submittedName>
        <fullName evidence="2">Uncharacterized protein</fullName>
    </submittedName>
</protein>
<feature type="compositionally biased region" description="Polar residues" evidence="1">
    <location>
        <begin position="87"/>
        <end position="101"/>
    </location>
</feature>
<evidence type="ECO:0000256" key="1">
    <source>
        <dbReference type="SAM" id="MobiDB-lite"/>
    </source>
</evidence>
<feature type="region of interest" description="Disordered" evidence="1">
    <location>
        <begin position="212"/>
        <end position="235"/>
    </location>
</feature>
<feature type="compositionally biased region" description="Basic and acidic residues" evidence="1">
    <location>
        <begin position="20"/>
        <end position="31"/>
    </location>
</feature>
<organism evidence="2 3">
    <name type="scientific">Bimuria novae-zelandiae CBS 107.79</name>
    <dbReference type="NCBI Taxonomy" id="1447943"/>
    <lineage>
        <taxon>Eukaryota</taxon>
        <taxon>Fungi</taxon>
        <taxon>Dikarya</taxon>
        <taxon>Ascomycota</taxon>
        <taxon>Pezizomycotina</taxon>
        <taxon>Dothideomycetes</taxon>
        <taxon>Pleosporomycetidae</taxon>
        <taxon>Pleosporales</taxon>
        <taxon>Massarineae</taxon>
        <taxon>Didymosphaeriaceae</taxon>
        <taxon>Bimuria</taxon>
    </lineage>
</organism>
<dbReference type="OrthoDB" id="3796057at2759"/>
<evidence type="ECO:0000313" key="3">
    <source>
        <dbReference type="Proteomes" id="UP000800036"/>
    </source>
</evidence>
<feature type="region of interest" description="Disordered" evidence="1">
    <location>
        <begin position="498"/>
        <end position="521"/>
    </location>
</feature>
<feature type="region of interest" description="Disordered" evidence="1">
    <location>
        <begin position="1"/>
        <end position="172"/>
    </location>
</feature>
<dbReference type="AlphaFoldDB" id="A0A6A5VG86"/>